<dbReference type="SUPFAM" id="SSF141452">
    <property type="entry name" value="Hcp1-like"/>
    <property type="match status" value="1"/>
</dbReference>
<reference evidence="1 2" key="1">
    <citation type="submission" date="2017-02" db="EMBL/GenBank/DDBJ databases">
        <title>Legionella quilivanii strain from human: case report and whole genome sequencing analysis.</title>
        <authorList>
            <person name="Lalancette C."/>
            <person name="Leduc J.-M."/>
            <person name="Levesque S."/>
            <person name="Fournier E."/>
            <person name="Saoud J."/>
            <person name="Faucher S.P."/>
            <person name="Bernard K."/>
            <person name="Martineau C."/>
            <person name="Longtin J."/>
        </authorList>
    </citation>
    <scope>NUCLEOTIDE SEQUENCE [LARGE SCALE GENOMIC DNA]</scope>
    <source>
        <strain evidence="1 2">ID143958</strain>
    </source>
</reference>
<dbReference type="InterPro" id="IPR008514">
    <property type="entry name" value="T6SS_Hcp"/>
</dbReference>
<organism evidence="1 2">
    <name type="scientific">Legionella quinlivanii</name>
    <dbReference type="NCBI Taxonomy" id="45073"/>
    <lineage>
        <taxon>Bacteria</taxon>
        <taxon>Pseudomonadati</taxon>
        <taxon>Pseudomonadota</taxon>
        <taxon>Gammaproteobacteria</taxon>
        <taxon>Legionellales</taxon>
        <taxon>Legionellaceae</taxon>
        <taxon>Legionella</taxon>
    </lineage>
</organism>
<sequence length="178" mass="19724">MAMQQPELNVVPLLPEGEVVRTQYKLMARITTTAAGVIKGNSSVKGYEQWVQAVDFKTSTVRNFDAQDQLIGVPDAKFFRLTTLWDGGGIVPLTQSIFTGEDVTTCDIHCLRSGPQGEVQPAVLITLSQAKVLEVDYVYSHVAGPLVIVDLHPVSFKIVDNLNRYEFSWNLSRLSREA</sequence>
<dbReference type="EMBL" id="MVJN01000009">
    <property type="protein sequence ID" value="RAP35449.1"/>
    <property type="molecule type" value="Genomic_DNA"/>
</dbReference>
<dbReference type="OrthoDB" id="5640056at2"/>
<accession>A0A364LHB2</accession>
<dbReference type="Gene3D" id="2.30.110.20">
    <property type="entry name" value="Hcp1-like"/>
    <property type="match status" value="1"/>
</dbReference>
<proteinExistence type="predicted"/>
<dbReference type="Proteomes" id="UP000249458">
    <property type="component" value="Unassembled WGS sequence"/>
</dbReference>
<gene>
    <name evidence="1" type="ORF">B1207_12150</name>
</gene>
<dbReference type="AlphaFoldDB" id="A0A364LHB2"/>
<evidence type="ECO:0000313" key="2">
    <source>
        <dbReference type="Proteomes" id="UP000249458"/>
    </source>
</evidence>
<dbReference type="Pfam" id="PF05638">
    <property type="entry name" value="T6SS_HCP"/>
    <property type="match status" value="1"/>
</dbReference>
<name>A0A364LHB2_9GAMM</name>
<protein>
    <submittedName>
        <fullName evidence="1">Uncharacterized protein</fullName>
    </submittedName>
</protein>
<comment type="caution">
    <text evidence="1">The sequence shown here is derived from an EMBL/GenBank/DDBJ whole genome shotgun (WGS) entry which is preliminary data.</text>
</comment>
<dbReference type="RefSeq" id="WP_083499222.1">
    <property type="nucleotide sequence ID" value="NZ_CAAAIK010000001.1"/>
</dbReference>
<evidence type="ECO:0000313" key="1">
    <source>
        <dbReference type="EMBL" id="RAP35449.1"/>
    </source>
</evidence>
<dbReference type="InterPro" id="IPR036624">
    <property type="entry name" value="Hcp1-lik_sf"/>
</dbReference>